<feature type="transmembrane region" description="Helical" evidence="8">
    <location>
        <begin position="59"/>
        <end position="78"/>
    </location>
</feature>
<keyword evidence="3" id="KW-1003">Cell membrane</keyword>
<dbReference type="Proteomes" id="UP001153328">
    <property type="component" value="Unassembled WGS sequence"/>
</dbReference>
<comment type="subcellular location">
    <subcellularLocation>
        <location evidence="1">Cell membrane</location>
        <topology evidence="1">Multi-pass membrane protein</topology>
    </subcellularLocation>
</comment>
<evidence type="ECO:0000256" key="4">
    <source>
        <dbReference type="ARBA" id="ARBA00022692"/>
    </source>
</evidence>
<feature type="transmembrane region" description="Helical" evidence="8">
    <location>
        <begin position="177"/>
        <end position="199"/>
    </location>
</feature>
<evidence type="ECO:0000313" key="11">
    <source>
        <dbReference type="Proteomes" id="UP001153328"/>
    </source>
</evidence>
<keyword evidence="4 8" id="KW-0812">Transmembrane</keyword>
<feature type="domain" description="Major facilitator superfamily (MFS) profile" evidence="9">
    <location>
        <begin position="24"/>
        <end position="472"/>
    </location>
</feature>
<feature type="transmembrane region" description="Helical" evidence="8">
    <location>
        <begin position="343"/>
        <end position="360"/>
    </location>
</feature>
<keyword evidence="5 8" id="KW-1133">Transmembrane helix</keyword>
<name>A0A9W4E8W1_9ACTN</name>
<organism evidence="10 11">
    <name type="scientific">Actinacidiphila bryophytorum</name>
    <dbReference type="NCBI Taxonomy" id="1436133"/>
    <lineage>
        <taxon>Bacteria</taxon>
        <taxon>Bacillati</taxon>
        <taxon>Actinomycetota</taxon>
        <taxon>Actinomycetes</taxon>
        <taxon>Kitasatosporales</taxon>
        <taxon>Streptomycetaceae</taxon>
        <taxon>Actinacidiphila</taxon>
    </lineage>
</organism>
<evidence type="ECO:0000256" key="3">
    <source>
        <dbReference type="ARBA" id="ARBA00022475"/>
    </source>
</evidence>
<feature type="transmembrane region" description="Helical" evidence="8">
    <location>
        <begin position="449"/>
        <end position="468"/>
    </location>
</feature>
<dbReference type="GO" id="GO:0005886">
    <property type="term" value="C:plasma membrane"/>
    <property type="evidence" value="ECO:0007669"/>
    <property type="project" value="UniProtKB-SubCell"/>
</dbReference>
<dbReference type="CDD" id="cd17321">
    <property type="entry name" value="MFS_MMR_MDR_like"/>
    <property type="match status" value="1"/>
</dbReference>
<dbReference type="Gene3D" id="1.20.1720.10">
    <property type="entry name" value="Multidrug resistance protein D"/>
    <property type="match status" value="1"/>
</dbReference>
<dbReference type="AlphaFoldDB" id="A0A9W4E8W1"/>
<evidence type="ECO:0000313" key="10">
    <source>
        <dbReference type="EMBL" id="CAG7623337.1"/>
    </source>
</evidence>
<feature type="transmembrane region" description="Helical" evidence="8">
    <location>
        <begin position="211"/>
        <end position="229"/>
    </location>
</feature>
<feature type="transmembrane region" description="Helical" evidence="8">
    <location>
        <begin position="372"/>
        <end position="394"/>
    </location>
</feature>
<comment type="caution">
    <text evidence="10">The sequence shown here is derived from an EMBL/GenBank/DDBJ whole genome shotgun (WGS) entry which is preliminary data.</text>
</comment>
<dbReference type="GO" id="GO:0046677">
    <property type="term" value="P:response to antibiotic"/>
    <property type="evidence" value="ECO:0007669"/>
    <property type="project" value="UniProtKB-KW"/>
</dbReference>
<evidence type="ECO:0000256" key="2">
    <source>
        <dbReference type="ARBA" id="ARBA00022448"/>
    </source>
</evidence>
<feature type="transmembrane region" description="Helical" evidence="8">
    <location>
        <begin position="279"/>
        <end position="298"/>
    </location>
</feature>
<feature type="transmembrane region" description="Helical" evidence="8">
    <location>
        <begin position="310"/>
        <end position="331"/>
    </location>
</feature>
<feature type="transmembrane region" description="Helical" evidence="8">
    <location>
        <begin position="150"/>
        <end position="171"/>
    </location>
</feature>
<dbReference type="InterPro" id="IPR011701">
    <property type="entry name" value="MFS"/>
</dbReference>
<dbReference type="PANTHER" id="PTHR42718">
    <property type="entry name" value="MAJOR FACILITATOR SUPERFAMILY MULTIDRUG TRANSPORTER MFSC"/>
    <property type="match status" value="1"/>
</dbReference>
<dbReference type="Gene3D" id="1.20.1250.20">
    <property type="entry name" value="MFS general substrate transporter like domains"/>
    <property type="match status" value="1"/>
</dbReference>
<gene>
    <name evidence="10" type="primary">cmcT</name>
    <name evidence="10" type="ORF">SBRY_160028</name>
</gene>
<feature type="transmembrane region" description="Helical" evidence="8">
    <location>
        <begin position="415"/>
        <end position="437"/>
    </location>
</feature>
<dbReference type="PROSITE" id="PS50850">
    <property type="entry name" value="MFS"/>
    <property type="match status" value="1"/>
</dbReference>
<feature type="transmembrane region" description="Helical" evidence="8">
    <location>
        <begin position="23"/>
        <end position="47"/>
    </location>
</feature>
<feature type="transmembrane region" description="Helical" evidence="8">
    <location>
        <begin position="115"/>
        <end position="138"/>
    </location>
</feature>
<keyword evidence="6 8" id="KW-0472">Membrane</keyword>
<dbReference type="Pfam" id="PF07690">
    <property type="entry name" value="MFS_1"/>
    <property type="match status" value="1"/>
</dbReference>
<accession>A0A9W4E8W1</accession>
<keyword evidence="2" id="KW-0813">Transport</keyword>
<evidence type="ECO:0000259" key="9">
    <source>
        <dbReference type="PROSITE" id="PS50850"/>
    </source>
</evidence>
<evidence type="ECO:0000256" key="8">
    <source>
        <dbReference type="SAM" id="Phobius"/>
    </source>
</evidence>
<feature type="transmembrane region" description="Helical" evidence="8">
    <location>
        <begin position="90"/>
        <end position="109"/>
    </location>
</feature>
<evidence type="ECO:0000256" key="6">
    <source>
        <dbReference type="ARBA" id="ARBA00023136"/>
    </source>
</evidence>
<dbReference type="InterPro" id="IPR036259">
    <property type="entry name" value="MFS_trans_sf"/>
</dbReference>
<proteinExistence type="predicted"/>
<evidence type="ECO:0000256" key="7">
    <source>
        <dbReference type="ARBA" id="ARBA00023251"/>
    </source>
</evidence>
<dbReference type="NCBIfam" id="TIGR00711">
    <property type="entry name" value="efflux_EmrB"/>
    <property type="match status" value="1"/>
</dbReference>
<dbReference type="GO" id="GO:0022857">
    <property type="term" value="F:transmembrane transporter activity"/>
    <property type="evidence" value="ECO:0007669"/>
    <property type="project" value="InterPro"/>
</dbReference>
<evidence type="ECO:0000256" key="1">
    <source>
        <dbReference type="ARBA" id="ARBA00004651"/>
    </source>
</evidence>
<dbReference type="InterPro" id="IPR004638">
    <property type="entry name" value="EmrB-like"/>
</dbReference>
<dbReference type="SUPFAM" id="SSF103473">
    <property type="entry name" value="MFS general substrate transporter"/>
    <property type="match status" value="1"/>
</dbReference>
<feature type="transmembrane region" description="Helical" evidence="8">
    <location>
        <begin position="241"/>
        <end position="258"/>
    </location>
</feature>
<dbReference type="EMBL" id="CAJVAX010000008">
    <property type="protein sequence ID" value="CAG7623337.1"/>
    <property type="molecule type" value="Genomic_DNA"/>
</dbReference>
<dbReference type="RefSeq" id="WP_205045875.1">
    <property type="nucleotide sequence ID" value="NZ_CAJVAX010000008.1"/>
</dbReference>
<dbReference type="InterPro" id="IPR020846">
    <property type="entry name" value="MFS_dom"/>
</dbReference>
<evidence type="ECO:0000256" key="5">
    <source>
        <dbReference type="ARBA" id="ARBA00022989"/>
    </source>
</evidence>
<dbReference type="PANTHER" id="PTHR42718:SF46">
    <property type="entry name" value="BLR6921 PROTEIN"/>
    <property type="match status" value="1"/>
</dbReference>
<protein>
    <submittedName>
        <fullName evidence="10">Cephamycin export protein CmcT</fullName>
    </submittedName>
</protein>
<keyword evidence="7" id="KW-0046">Antibiotic resistance</keyword>
<reference evidence="10" key="1">
    <citation type="submission" date="2021-06" db="EMBL/GenBank/DDBJ databases">
        <authorList>
            <person name="Arsene-Ploetze F."/>
        </authorList>
    </citation>
    <scope>NUCLEOTIDE SEQUENCE</scope>
    <source>
        <strain evidence="10">SBRY1</strain>
    </source>
</reference>
<sequence>MTSTTSGTSAAGTTGHLAHAPGIVLAIIVSCQMMVVVDTTAMTVALPQIQSDLGFSATGLSWVLNAYVLAYGGLLLLGGRTGDIFGRRNTFMAGVLLFTVCSLLGGFAVDDWQLLAARAAQGVGAAFAAPGAMSLLVTNFAEGTARNKALAVYSTLAGLGMALGMILSGIFTEWASWRWVLFVNVPIGLTAVVLTPKYIAAPEKRPGRVDTIGAFTATAGVTALVYGLIRGESAGWTDGVAVGSLAGAVLLLSLFLFTQFRVANPIMPMRLFADPVRSAGYAAMLLVLACNFSVFYFTPQFLQEVLGFSALRAGLGFLPMGAAMFAMSRTTPRLLPRFGPRRLIISGIALILAGVAWLAQLGAGTSYATGPLFPLILVGVGIGTFLMPLTALILGGVEPRDSGIASGILQTMQQIGGALGLAVLVTVYDAGAGGAPAGRAAMADGIGDALLVGTGFVVVALVLAVAAIKSKPRG</sequence>
<keyword evidence="11" id="KW-1185">Reference proteome</keyword>